<keyword evidence="1" id="KW-0547">Nucleotide-binding</keyword>
<protein>
    <submittedName>
        <fullName evidence="8">DEAD/DEAH box helicase</fullName>
    </submittedName>
</protein>
<dbReference type="InterPro" id="IPR014001">
    <property type="entry name" value="Helicase_ATP-bd"/>
</dbReference>
<dbReference type="GO" id="GO:0005524">
    <property type="term" value="F:ATP binding"/>
    <property type="evidence" value="ECO:0007669"/>
    <property type="project" value="UniProtKB-KW"/>
</dbReference>
<evidence type="ECO:0000313" key="9">
    <source>
        <dbReference type="Proteomes" id="UP000320443"/>
    </source>
</evidence>
<sequence length="981" mass="111451">MIQSPDQSVPESASPESPGISFGIHLSNHQAKYFAHELERSYANDHVGKLAGLLFDAQVEPKPHQIEAALFALKGNATRGVVLADEVGLGKTIEAGIVITQYWAERKRRILIVAPASLRQQWKQELYEKFLIPSELLDSKSKATLLANKASGQVLIASYEFVQQNKADLMRPWDLVVADEAHRLRNFYKGKKHAKVAHSVGEVFDGASKVVLLTATPLQNRLEEIYGLVSIFDPEYFRSIDVFRERYVKTGSAEFSPDDLAERVGQLTKRTLRRDAEKYIRFTKRDPLTVQFQPSQAELDLYDLVNAYLQRDTLYAFNDSQRALSSQVMRKRLGSSTYAVGITLRRTANRLAEELAAGQPQSDRMPLFDFDSDMLDEEQAAYEAFGDLVEQHEDWSDPEVRKKVQSEIDELREYATLAESIHQNQKSLKLGEAIERGFARLREVGAPEKAIIFTEYSDTQNFIAETLRQAGYGEGLVLFNGQNDSPEATAIYQEWLQKNDGSDVITGNPSADRRKALVDYFRDSGSIMIATEAASEGINLQFCSMLINYDLPWNPQRVEQRIGRIHRYGQKHDVVIVNFFNEGNAAEARILELLENKFHLFDSVFGASDEVLGRIESGFDFAQEIAKIYDSYRTADEINQAFQELEKKYAATVSKDMAEAKAKVFDNLDPSVRDRLKSYDEQSDEVLNKFERLLLLLTINRLQGKATFEGDGRNFVLNTPPSAGIAAGRYHFKSSPSGNSKQYRYHSDLAKYVIDDALTADTPCQTLVFDISKSDRVSSRMKELAGQSGSLTVRGLTFRMKANDSDISESYLLAAGITDSGEVLNQEDAAEMMDLRVVDSLDIAGPLNTNLFAAVIEQQRESLEKEVQHRNSSYYNQQEELLENQILDLDTERRKAVRELEKKRKDLRRKAAQADDPMEQLRFKKKARNLDDEIDSIEDKYRKEKRNLRDNVDELLILIRQSLQGKRSEKELFTIRWQIKA</sequence>
<dbReference type="SMART" id="SM00487">
    <property type="entry name" value="DEXDc"/>
    <property type="match status" value="1"/>
</dbReference>
<comment type="caution">
    <text evidence="8">The sequence shown here is derived from an EMBL/GenBank/DDBJ whole genome shotgun (WGS) entry which is preliminary data.</text>
</comment>
<dbReference type="Pfam" id="PF00271">
    <property type="entry name" value="Helicase_C"/>
    <property type="match status" value="1"/>
</dbReference>
<dbReference type="Pfam" id="PF00176">
    <property type="entry name" value="SNF2-rel_dom"/>
    <property type="match status" value="1"/>
</dbReference>
<dbReference type="SMART" id="SM00490">
    <property type="entry name" value="HELICc"/>
    <property type="match status" value="1"/>
</dbReference>
<dbReference type="InterPro" id="IPR000330">
    <property type="entry name" value="SNF2_N"/>
</dbReference>
<dbReference type="PROSITE" id="PS51194">
    <property type="entry name" value="HELICASE_CTER"/>
    <property type="match status" value="1"/>
</dbReference>
<dbReference type="InterPro" id="IPR057342">
    <property type="entry name" value="DEXDc_RapA"/>
</dbReference>
<dbReference type="GO" id="GO:0004386">
    <property type="term" value="F:helicase activity"/>
    <property type="evidence" value="ECO:0007669"/>
    <property type="project" value="UniProtKB-KW"/>
</dbReference>
<dbReference type="CDD" id="cd18011">
    <property type="entry name" value="DEXDc_RapA"/>
    <property type="match status" value="1"/>
</dbReference>
<feature type="domain" description="Helicase C-terminal" evidence="7">
    <location>
        <begin position="433"/>
        <end position="612"/>
    </location>
</feature>
<dbReference type="InterPro" id="IPR027417">
    <property type="entry name" value="P-loop_NTPase"/>
</dbReference>
<dbReference type="Gene3D" id="3.40.50.300">
    <property type="entry name" value="P-loop containing nucleotide triphosphate hydrolases"/>
    <property type="match status" value="1"/>
</dbReference>
<dbReference type="CDD" id="cd18793">
    <property type="entry name" value="SF2_C_SNF"/>
    <property type="match status" value="1"/>
</dbReference>
<dbReference type="SUPFAM" id="SSF52540">
    <property type="entry name" value="P-loop containing nucleoside triphosphate hydrolases"/>
    <property type="match status" value="2"/>
</dbReference>
<dbReference type="InterPro" id="IPR049730">
    <property type="entry name" value="SNF2/RAD54-like_C"/>
</dbReference>
<evidence type="ECO:0000256" key="3">
    <source>
        <dbReference type="ARBA" id="ARBA00022806"/>
    </source>
</evidence>
<keyword evidence="9" id="KW-1185">Reference proteome</keyword>
<dbReference type="Proteomes" id="UP000320443">
    <property type="component" value="Unassembled WGS sequence"/>
</dbReference>
<feature type="coiled-coil region" evidence="5">
    <location>
        <begin position="875"/>
        <end position="958"/>
    </location>
</feature>
<dbReference type="EMBL" id="VKDK01000003">
    <property type="protein sequence ID" value="TRX63402.1"/>
    <property type="molecule type" value="Genomic_DNA"/>
</dbReference>
<keyword evidence="4" id="KW-0067">ATP-binding</keyword>
<name>A0A553G1R1_9CORY</name>
<dbReference type="RefSeq" id="WP_144013082.1">
    <property type="nucleotide sequence ID" value="NZ_VKDK01000003.1"/>
</dbReference>
<dbReference type="GO" id="GO:0016787">
    <property type="term" value="F:hydrolase activity"/>
    <property type="evidence" value="ECO:0007669"/>
    <property type="project" value="UniProtKB-KW"/>
</dbReference>
<evidence type="ECO:0000256" key="4">
    <source>
        <dbReference type="ARBA" id="ARBA00022840"/>
    </source>
</evidence>
<dbReference type="PROSITE" id="PS51192">
    <property type="entry name" value="HELICASE_ATP_BIND_1"/>
    <property type="match status" value="1"/>
</dbReference>
<dbReference type="Gene3D" id="3.40.50.10810">
    <property type="entry name" value="Tandem AAA-ATPase domain"/>
    <property type="match status" value="1"/>
</dbReference>
<evidence type="ECO:0000259" key="6">
    <source>
        <dbReference type="PROSITE" id="PS51192"/>
    </source>
</evidence>
<organism evidence="8 9">
    <name type="scientific">Corynebacterium hiratae</name>
    <dbReference type="NCBI Taxonomy" id="3139423"/>
    <lineage>
        <taxon>Bacteria</taxon>
        <taxon>Bacillati</taxon>
        <taxon>Actinomycetota</taxon>
        <taxon>Actinomycetes</taxon>
        <taxon>Mycobacteriales</taxon>
        <taxon>Corynebacteriaceae</taxon>
        <taxon>Corynebacterium</taxon>
    </lineage>
</organism>
<dbReference type="PANTHER" id="PTHR45766">
    <property type="entry name" value="DNA ANNEALING HELICASE AND ENDONUCLEASE ZRANB3 FAMILY MEMBER"/>
    <property type="match status" value="1"/>
</dbReference>
<evidence type="ECO:0000259" key="7">
    <source>
        <dbReference type="PROSITE" id="PS51194"/>
    </source>
</evidence>
<evidence type="ECO:0000256" key="1">
    <source>
        <dbReference type="ARBA" id="ARBA00022741"/>
    </source>
</evidence>
<accession>A0A553G1R1</accession>
<evidence type="ECO:0000256" key="5">
    <source>
        <dbReference type="SAM" id="Coils"/>
    </source>
</evidence>
<keyword evidence="3 8" id="KW-0347">Helicase</keyword>
<dbReference type="InterPro" id="IPR001650">
    <property type="entry name" value="Helicase_C-like"/>
</dbReference>
<evidence type="ECO:0000256" key="2">
    <source>
        <dbReference type="ARBA" id="ARBA00022801"/>
    </source>
</evidence>
<keyword evidence="2" id="KW-0378">Hydrolase</keyword>
<reference evidence="8 9" key="1">
    <citation type="submission" date="2019-07" db="EMBL/GenBank/DDBJ databases">
        <title>Draft genome of C. aurimucosum strain 2274.</title>
        <authorList>
            <person name="Pacheco L.G.C."/>
            <person name="Aguiar E.R.G.R."/>
            <person name="Santos C.S."/>
            <person name="Rocha D.J.P.G."/>
            <person name="Sant'Anna L.O."/>
            <person name="Mattos-Guaraldi A.L."/>
            <person name="Santos L.S."/>
        </authorList>
    </citation>
    <scope>NUCLEOTIDE SEQUENCE [LARGE SCALE GENOMIC DNA]</scope>
    <source>
        <strain evidence="8 9">2274</strain>
    </source>
</reference>
<dbReference type="AlphaFoldDB" id="A0A553G1R1"/>
<feature type="domain" description="Helicase ATP-binding" evidence="6">
    <location>
        <begin position="72"/>
        <end position="235"/>
    </location>
</feature>
<gene>
    <name evidence="8" type="ORF">FNY97_03065</name>
</gene>
<dbReference type="PANTHER" id="PTHR45766:SF6">
    <property type="entry name" value="SWI_SNF-RELATED MATRIX-ASSOCIATED ACTIN-DEPENDENT REGULATOR OF CHROMATIN SUBFAMILY A-LIKE PROTEIN 1"/>
    <property type="match status" value="1"/>
</dbReference>
<evidence type="ECO:0000313" key="8">
    <source>
        <dbReference type="EMBL" id="TRX63402.1"/>
    </source>
</evidence>
<proteinExistence type="predicted"/>
<dbReference type="InterPro" id="IPR038718">
    <property type="entry name" value="SNF2-like_sf"/>
</dbReference>
<keyword evidence="5" id="KW-0175">Coiled coil</keyword>